<keyword evidence="4" id="KW-1185">Reference proteome</keyword>
<organism evidence="3 4">
    <name type="scientific">Tropicimonas isoalkanivorans</name>
    <dbReference type="NCBI Taxonomy" id="441112"/>
    <lineage>
        <taxon>Bacteria</taxon>
        <taxon>Pseudomonadati</taxon>
        <taxon>Pseudomonadota</taxon>
        <taxon>Alphaproteobacteria</taxon>
        <taxon>Rhodobacterales</taxon>
        <taxon>Roseobacteraceae</taxon>
        <taxon>Tropicimonas</taxon>
    </lineage>
</organism>
<dbReference type="Pfam" id="PF13439">
    <property type="entry name" value="Glyco_transf_4"/>
    <property type="match status" value="1"/>
</dbReference>
<dbReference type="STRING" id="441112.SAMN04488094_101453"/>
<dbReference type="PANTHER" id="PTHR46401">
    <property type="entry name" value="GLYCOSYLTRANSFERASE WBBK-RELATED"/>
    <property type="match status" value="1"/>
</dbReference>
<dbReference type="Gene3D" id="3.40.50.2000">
    <property type="entry name" value="Glycogen Phosphorylase B"/>
    <property type="match status" value="2"/>
</dbReference>
<evidence type="ECO:0000256" key="1">
    <source>
        <dbReference type="ARBA" id="ARBA00022679"/>
    </source>
</evidence>
<dbReference type="RefSeq" id="WP_093359027.1">
    <property type="nucleotide sequence ID" value="NZ_FOLG01000001.1"/>
</dbReference>
<dbReference type="GO" id="GO:0009103">
    <property type="term" value="P:lipopolysaccharide biosynthetic process"/>
    <property type="evidence" value="ECO:0007669"/>
    <property type="project" value="TreeGrafter"/>
</dbReference>
<feature type="domain" description="Glycosyltransferase subfamily 4-like N-terminal" evidence="2">
    <location>
        <begin position="14"/>
        <end position="205"/>
    </location>
</feature>
<sequence length="408" mass="44094">MKILCLSEHYWPRVGGTTNHVHEMCTALAESGADIELLVPGPNVPAQDTAPSDRPYRVTWIDAGYPASGEPTRAERYAFCERANAEVKRRVTSGTENRPDAVYVLFGLFLMEVLETQAVRAAGVRTMATVHNVPPMECGRTWPGAPLRKRLAETARLRLVARKNHARLRQHEYDVYVTPSEQVARTLQAVLPQADIRVVWHGVNDALLAAMSPPESRAPANGEAIRIFTAGGWVPHKRQIIIPDTLALLQKAGHLVVWEIAGPASRVNAYRQAVIERARCLGVDANLRMHEALDLAEFAQCYNRANLYVQPSTEEGFCLTALDAAAAGLPVIGSPAGVLPDICAISGGRLVDSRPEALADAIVSFVTGDGWPASAVATATDVRRTFTWPRAAAEVAALIQSGRPAAAG</sequence>
<dbReference type="SUPFAM" id="SSF53756">
    <property type="entry name" value="UDP-Glycosyltransferase/glycogen phosphorylase"/>
    <property type="match status" value="1"/>
</dbReference>
<keyword evidence="1 3" id="KW-0808">Transferase</keyword>
<accession>A0A1I1DSP7</accession>
<dbReference type="CDD" id="cd03801">
    <property type="entry name" value="GT4_PimA-like"/>
    <property type="match status" value="1"/>
</dbReference>
<reference evidence="3 4" key="1">
    <citation type="submission" date="2016-10" db="EMBL/GenBank/DDBJ databases">
        <authorList>
            <person name="de Groot N.N."/>
        </authorList>
    </citation>
    <scope>NUCLEOTIDE SEQUENCE [LARGE SCALE GENOMIC DNA]</scope>
    <source>
        <strain evidence="3 4">DSM 19548</strain>
    </source>
</reference>
<dbReference type="EMBL" id="FOLG01000001">
    <property type="protein sequence ID" value="SFB77837.1"/>
    <property type="molecule type" value="Genomic_DNA"/>
</dbReference>
<evidence type="ECO:0000313" key="3">
    <source>
        <dbReference type="EMBL" id="SFB77837.1"/>
    </source>
</evidence>
<evidence type="ECO:0000259" key="2">
    <source>
        <dbReference type="Pfam" id="PF13439"/>
    </source>
</evidence>
<dbReference type="Pfam" id="PF13692">
    <property type="entry name" value="Glyco_trans_1_4"/>
    <property type="match status" value="1"/>
</dbReference>
<dbReference type="GO" id="GO:0016757">
    <property type="term" value="F:glycosyltransferase activity"/>
    <property type="evidence" value="ECO:0007669"/>
    <property type="project" value="TreeGrafter"/>
</dbReference>
<evidence type="ECO:0000313" key="4">
    <source>
        <dbReference type="Proteomes" id="UP000198728"/>
    </source>
</evidence>
<dbReference type="AlphaFoldDB" id="A0A1I1DSP7"/>
<dbReference type="InterPro" id="IPR028098">
    <property type="entry name" value="Glyco_trans_4-like_N"/>
</dbReference>
<dbReference type="Proteomes" id="UP000198728">
    <property type="component" value="Unassembled WGS sequence"/>
</dbReference>
<dbReference type="PANTHER" id="PTHR46401:SF2">
    <property type="entry name" value="GLYCOSYLTRANSFERASE WBBK-RELATED"/>
    <property type="match status" value="1"/>
</dbReference>
<protein>
    <submittedName>
        <fullName evidence="3">Glycosyltransferase involved in cell wall bisynthesis</fullName>
    </submittedName>
</protein>
<name>A0A1I1DSP7_9RHOB</name>
<gene>
    <name evidence="3" type="ORF">SAMN04488094_101453</name>
</gene>
<dbReference type="OrthoDB" id="5443996at2"/>
<proteinExistence type="predicted"/>